<feature type="region of interest" description="Disordered" evidence="3">
    <location>
        <begin position="400"/>
        <end position="448"/>
    </location>
</feature>
<dbReference type="GO" id="GO:0003723">
    <property type="term" value="F:RNA binding"/>
    <property type="evidence" value="ECO:0007669"/>
    <property type="project" value="UniProtKB-UniRule"/>
</dbReference>
<dbReference type="PROSITE" id="PS50102">
    <property type="entry name" value="RRM"/>
    <property type="match status" value="1"/>
</dbReference>
<feature type="compositionally biased region" description="Basic and acidic residues" evidence="3">
    <location>
        <begin position="814"/>
        <end position="828"/>
    </location>
</feature>
<dbReference type="OrthoDB" id="3800936at2759"/>
<feature type="compositionally biased region" description="Low complexity" evidence="3">
    <location>
        <begin position="426"/>
        <end position="448"/>
    </location>
</feature>
<keyword evidence="1 2" id="KW-0694">RNA-binding</keyword>
<evidence type="ECO:0000259" key="4">
    <source>
        <dbReference type="PROSITE" id="PS50102"/>
    </source>
</evidence>
<dbReference type="Pfam" id="PF00076">
    <property type="entry name" value="RRM_1"/>
    <property type="match status" value="1"/>
</dbReference>
<feature type="region of interest" description="Disordered" evidence="3">
    <location>
        <begin position="90"/>
        <end position="146"/>
    </location>
</feature>
<name>A0A836CJD8_9STRA</name>
<feature type="compositionally biased region" description="Polar residues" evidence="3">
    <location>
        <begin position="682"/>
        <end position="701"/>
    </location>
</feature>
<feature type="compositionally biased region" description="Basic residues" evidence="3">
    <location>
        <begin position="113"/>
        <end position="123"/>
    </location>
</feature>
<keyword evidence="6" id="KW-1185">Reference proteome</keyword>
<feature type="compositionally biased region" description="Low complexity" evidence="3">
    <location>
        <begin position="564"/>
        <end position="573"/>
    </location>
</feature>
<dbReference type="Gene3D" id="3.30.70.330">
    <property type="match status" value="2"/>
</dbReference>
<evidence type="ECO:0000313" key="5">
    <source>
        <dbReference type="EMBL" id="KAG5185681.1"/>
    </source>
</evidence>
<dbReference type="PANTHER" id="PTHR21245">
    <property type="entry name" value="HETEROGENEOUS NUCLEAR RIBONUCLEOPROTEIN"/>
    <property type="match status" value="1"/>
</dbReference>
<evidence type="ECO:0000256" key="2">
    <source>
        <dbReference type="PROSITE-ProRule" id="PRU00176"/>
    </source>
</evidence>
<dbReference type="InterPro" id="IPR035979">
    <property type="entry name" value="RBD_domain_sf"/>
</dbReference>
<evidence type="ECO:0000256" key="1">
    <source>
        <dbReference type="ARBA" id="ARBA00022884"/>
    </source>
</evidence>
<feature type="compositionally biased region" description="Polar residues" evidence="3">
    <location>
        <begin position="124"/>
        <end position="139"/>
    </location>
</feature>
<dbReference type="InterPro" id="IPR000504">
    <property type="entry name" value="RRM_dom"/>
</dbReference>
<gene>
    <name evidence="5" type="ORF">JKP88DRAFT_311469</name>
</gene>
<proteinExistence type="predicted"/>
<sequence length="828" mass="85013">MCMLAAVHSIAPVSMSSFSAGGFGRRHRMDINPFSDSDSLSDTAAADNCLWASEEPLNVAAAAATGAIGVPSMRAAGDDWQVDARNYIKRTSSPSAPPRWSPGPHQQPDAQRSHRMLPQHHRQQTFQQPWSSSLTQPATGSVHRQDRYGSRLAHGAIPAAAAGLAGGAMPSHRSIMAFSAANGGPHYPPYYHSNSSSAATGSGYFEGSDGTDTEGSDHLSFCCGETPGSPPPGVEIFVGGLTRASSAEMLYDWFCHLGEITEVRVARDKRRRRCRGYGFVRFRNSEQANLAIEAMQGYQFKKGCYLGMLPSDENRTLYVSGMCQSWSQDQVHAYFSANFEGVKRQVELCAARDAAARRAPLCWRRVASIRMQLVWDRETPSRLRPFCFVEFDTHEHATSAHARYHPDSDRGSSDSPIPTAGASNCTTATLSASSAPASDSTTTTPSPTLRPAAAAIAAAVDAAAGDCGGSDGGDGASAGGGDSGGGDGGSGGGGGGGGGGGDDAAGSGSGLSIDALEARAAATAAAVAAGSHRDRVETDALRRAYLLRARSDAATAGSRPPLPSAAAATTARPPNSAAAAAAAEAAAAAMDEAALLRVLAASRARGAAAAAAAAMAATAAPDGSFARDYTQRGDGAPAPADAFGFSYESRSGGGGATAAAAHGIGGSEHARRTPPPPGLHPSQRQQQQPDGFSWGGTQSWTWPFAGGAADDVGAARPARAVVMPGAAAGGAMASGAYDAFAGSPSGSFDALHALQQQQQQRRHMLATPSSPPDQGRAPVFAPPPLLRQPSADAAAAWHAQLAMGGDANAANAEDAERLSDYDAWRLRT</sequence>
<dbReference type="AlphaFoldDB" id="A0A836CJD8"/>
<evidence type="ECO:0000256" key="3">
    <source>
        <dbReference type="SAM" id="MobiDB-lite"/>
    </source>
</evidence>
<dbReference type="InterPro" id="IPR012677">
    <property type="entry name" value="Nucleotide-bd_a/b_plait_sf"/>
</dbReference>
<feature type="region of interest" description="Disordered" evidence="3">
    <location>
        <begin position="807"/>
        <end position="828"/>
    </location>
</feature>
<feature type="region of interest" description="Disordered" evidence="3">
    <location>
        <begin position="552"/>
        <end position="573"/>
    </location>
</feature>
<feature type="compositionally biased region" description="Basic and acidic residues" evidence="3">
    <location>
        <begin position="400"/>
        <end position="412"/>
    </location>
</feature>
<reference evidence="5" key="1">
    <citation type="submission" date="2021-02" db="EMBL/GenBank/DDBJ databases">
        <title>First Annotated Genome of the Yellow-green Alga Tribonema minus.</title>
        <authorList>
            <person name="Mahan K.M."/>
        </authorList>
    </citation>
    <scope>NUCLEOTIDE SEQUENCE</scope>
    <source>
        <strain evidence="5">UTEX B ZZ1240</strain>
    </source>
</reference>
<comment type="caution">
    <text evidence="5">The sequence shown here is derived from an EMBL/GenBank/DDBJ whole genome shotgun (WGS) entry which is preliminary data.</text>
</comment>
<feature type="compositionally biased region" description="Polar residues" evidence="3">
    <location>
        <begin position="413"/>
        <end position="425"/>
    </location>
</feature>
<feature type="region of interest" description="Disordered" evidence="3">
    <location>
        <begin position="654"/>
        <end position="705"/>
    </location>
</feature>
<protein>
    <recommendedName>
        <fullName evidence="4">RRM domain-containing protein</fullName>
    </recommendedName>
</protein>
<feature type="region of interest" description="Disordered" evidence="3">
    <location>
        <begin position="473"/>
        <end position="505"/>
    </location>
</feature>
<evidence type="ECO:0000313" key="6">
    <source>
        <dbReference type="Proteomes" id="UP000664859"/>
    </source>
</evidence>
<dbReference type="SMART" id="SM00360">
    <property type="entry name" value="RRM"/>
    <property type="match status" value="1"/>
</dbReference>
<dbReference type="Proteomes" id="UP000664859">
    <property type="component" value="Unassembled WGS sequence"/>
</dbReference>
<organism evidence="5 6">
    <name type="scientific">Tribonema minus</name>
    <dbReference type="NCBI Taxonomy" id="303371"/>
    <lineage>
        <taxon>Eukaryota</taxon>
        <taxon>Sar</taxon>
        <taxon>Stramenopiles</taxon>
        <taxon>Ochrophyta</taxon>
        <taxon>PX clade</taxon>
        <taxon>Xanthophyceae</taxon>
        <taxon>Tribonematales</taxon>
        <taxon>Tribonemataceae</taxon>
        <taxon>Tribonema</taxon>
    </lineage>
</organism>
<dbReference type="CDD" id="cd00590">
    <property type="entry name" value="RRM_SF"/>
    <property type="match status" value="2"/>
</dbReference>
<feature type="domain" description="RRM" evidence="4">
    <location>
        <begin position="234"/>
        <end position="320"/>
    </location>
</feature>
<dbReference type="EMBL" id="JAFCMP010000124">
    <property type="protein sequence ID" value="KAG5185681.1"/>
    <property type="molecule type" value="Genomic_DNA"/>
</dbReference>
<dbReference type="SUPFAM" id="SSF54928">
    <property type="entry name" value="RNA-binding domain, RBD"/>
    <property type="match status" value="1"/>
</dbReference>
<accession>A0A836CJD8</accession>